<dbReference type="Proteomes" id="UP000005205">
    <property type="component" value="Unassembled WGS sequence"/>
</dbReference>
<evidence type="ECO:0000313" key="3">
    <source>
        <dbReference type="Proteomes" id="UP000005205"/>
    </source>
</evidence>
<reference evidence="2" key="2">
    <citation type="submission" date="2016-04" db="UniProtKB">
        <authorList>
            <consortium name="EnsemblMetazoa"/>
        </authorList>
    </citation>
    <scope>IDENTIFICATION</scope>
</reference>
<evidence type="ECO:0000256" key="1">
    <source>
        <dbReference type="SAM" id="MobiDB-lite"/>
    </source>
</evidence>
<feature type="compositionally biased region" description="Basic and acidic residues" evidence="1">
    <location>
        <begin position="377"/>
        <end position="392"/>
    </location>
</feature>
<feature type="compositionally biased region" description="Polar residues" evidence="1">
    <location>
        <begin position="420"/>
        <end position="449"/>
    </location>
</feature>
<evidence type="ECO:0000313" key="2">
    <source>
        <dbReference type="EnsemblMetazoa" id="XP_012055357.1"/>
    </source>
</evidence>
<gene>
    <name evidence="2" type="primary">105618426</name>
</gene>
<dbReference type="InParanoid" id="A0A158NCU9"/>
<proteinExistence type="predicted"/>
<dbReference type="EnsemblMetazoa" id="XM_012199967.1">
    <property type="protein sequence ID" value="XP_012055357.1"/>
    <property type="gene ID" value="LOC105618426"/>
</dbReference>
<dbReference type="KEGG" id="acep:105618426"/>
<reference evidence="3" key="1">
    <citation type="journal article" date="2011" name="PLoS Genet.">
        <title>The genome sequence of the leaf-cutter ant Atta cephalotes reveals insights into its obligate symbiotic lifestyle.</title>
        <authorList>
            <person name="Suen G."/>
            <person name="Teiling C."/>
            <person name="Li L."/>
            <person name="Holt C."/>
            <person name="Abouheif E."/>
            <person name="Bornberg-Bauer E."/>
            <person name="Bouffard P."/>
            <person name="Caldera E.J."/>
            <person name="Cash E."/>
            <person name="Cavanaugh A."/>
            <person name="Denas O."/>
            <person name="Elhaik E."/>
            <person name="Fave M.J."/>
            <person name="Gadau J."/>
            <person name="Gibson J.D."/>
            <person name="Graur D."/>
            <person name="Grubbs K.J."/>
            <person name="Hagen D.E."/>
            <person name="Harkins T.T."/>
            <person name="Helmkampf M."/>
            <person name="Hu H."/>
            <person name="Johnson B.R."/>
            <person name="Kim J."/>
            <person name="Marsh S.E."/>
            <person name="Moeller J.A."/>
            <person name="Munoz-Torres M.C."/>
            <person name="Murphy M.C."/>
            <person name="Naughton M.C."/>
            <person name="Nigam S."/>
            <person name="Overson R."/>
            <person name="Rajakumar R."/>
            <person name="Reese J.T."/>
            <person name="Scott J.J."/>
            <person name="Smith C.R."/>
            <person name="Tao S."/>
            <person name="Tsutsui N.D."/>
            <person name="Viljakainen L."/>
            <person name="Wissler L."/>
            <person name="Yandell M.D."/>
            <person name="Zimmer F."/>
            <person name="Taylor J."/>
            <person name="Slater S.C."/>
            <person name="Clifton S.W."/>
            <person name="Warren W.C."/>
            <person name="Elsik C.G."/>
            <person name="Smith C.D."/>
            <person name="Weinstock G.M."/>
            <person name="Gerardo N.M."/>
            <person name="Currie C.R."/>
        </authorList>
    </citation>
    <scope>NUCLEOTIDE SEQUENCE [LARGE SCALE GENOMIC DNA]</scope>
</reference>
<accession>A0A158NCU9</accession>
<dbReference type="EMBL" id="ADTU01011884">
    <property type="status" value="NOT_ANNOTATED_CDS"/>
    <property type="molecule type" value="Genomic_DNA"/>
</dbReference>
<organism evidence="2 3">
    <name type="scientific">Atta cephalotes</name>
    <name type="common">Leafcutter ant</name>
    <dbReference type="NCBI Taxonomy" id="12957"/>
    <lineage>
        <taxon>Eukaryota</taxon>
        <taxon>Metazoa</taxon>
        <taxon>Ecdysozoa</taxon>
        <taxon>Arthropoda</taxon>
        <taxon>Hexapoda</taxon>
        <taxon>Insecta</taxon>
        <taxon>Pterygota</taxon>
        <taxon>Neoptera</taxon>
        <taxon>Endopterygota</taxon>
        <taxon>Hymenoptera</taxon>
        <taxon>Apocrita</taxon>
        <taxon>Aculeata</taxon>
        <taxon>Formicoidea</taxon>
        <taxon>Formicidae</taxon>
        <taxon>Myrmicinae</taxon>
        <taxon>Atta</taxon>
    </lineage>
</organism>
<name>A0A158NCU9_ATTCE</name>
<feature type="compositionally biased region" description="Low complexity" evidence="1">
    <location>
        <begin position="396"/>
        <end position="412"/>
    </location>
</feature>
<keyword evidence="3" id="KW-1185">Reference proteome</keyword>
<feature type="region of interest" description="Disordered" evidence="1">
    <location>
        <begin position="375"/>
        <end position="469"/>
    </location>
</feature>
<dbReference type="AlphaFoldDB" id="A0A158NCU9"/>
<dbReference type="OrthoDB" id="7553545at2759"/>
<sequence>MTVYCREWLERHCKEKEALVYFSIITCAYCDKDFIKSEKNYTRKFIKHLYDYHGLTELDGHSRCTELKEKFEIIQCYVGVCKEQMCKLQIVFFRGVHLLQNHLEIYHGNRSSIYKNVIRQNMTAQHILLNNYFITSDKAQCLICKKKVNLSNLELQTEETLNTLKTHWAMHFKMMQLDEVYQLEQLQQEEDKNIIKKEFRLPDAGKIRHYFEFTSAEIEKLRNFDKIIEEVVDCVEYIKIIITFKIWEITNSEKICICCLRKMFDGRTHIIRNHWELYHGLFSLTYKEIIDIKIVRDILDQYIIMSNILVCFNCKDVFEVKALLLNVEEQLIILLKHWHIHIGISSDDQIKQEEHLREEFRRKLNTEEELDDMLENSGRDDQGQQSSDRDDPGSNTSTDPSEQSESSISIDSGADYKYTINFTLPSRQSGERQSTSAQNPSKSDSSNESPPLKQRKKETSDNIDSSELN</sequence>
<protein>
    <submittedName>
        <fullName evidence="2">Uncharacterized protein</fullName>
    </submittedName>
</protein>